<dbReference type="InterPro" id="IPR054120">
    <property type="entry name" value="PBPA_dimer"/>
</dbReference>
<dbReference type="InterPro" id="IPR001460">
    <property type="entry name" value="PCN-bd_Tpept"/>
</dbReference>
<keyword evidence="1" id="KW-0472">Membrane</keyword>
<dbReference type="GO" id="GO:0071555">
    <property type="term" value="P:cell wall organization"/>
    <property type="evidence" value="ECO:0007669"/>
    <property type="project" value="TreeGrafter"/>
</dbReference>
<dbReference type="InterPro" id="IPR036138">
    <property type="entry name" value="PBP_dimer_sf"/>
</dbReference>
<dbReference type="GO" id="GO:0016740">
    <property type="term" value="F:transferase activity"/>
    <property type="evidence" value="ECO:0007669"/>
    <property type="project" value="UniProtKB-KW"/>
</dbReference>
<feature type="domain" description="Penicillin binding protein A dimerisation" evidence="3">
    <location>
        <begin position="86"/>
        <end position="164"/>
    </location>
</feature>
<dbReference type="SUPFAM" id="SSF56519">
    <property type="entry name" value="Penicillin binding protein dimerisation domain"/>
    <property type="match status" value="1"/>
</dbReference>
<keyword evidence="5" id="KW-1185">Reference proteome</keyword>
<reference evidence="4 5" key="1">
    <citation type="submission" date="2016-10" db="EMBL/GenBank/DDBJ databases">
        <authorList>
            <person name="de Groot N.N."/>
        </authorList>
    </citation>
    <scope>NUCLEOTIDE SEQUENCE [LARGE SCALE GENOMIC DNA]</scope>
    <source>
        <strain evidence="4 5">DSM 14045</strain>
    </source>
</reference>
<sequence length="502" mass="56410">MSQNTHLKNMINKIKDFLNSNQAEVDRQENVKKSNKQYTVVMYIFFFMFLCLMGYFLYFQMVAREKYVNSPYNSLQNVMAEHVDKGKILTNDGRVLAETQISNDGTRKRVYPYNNLFAHVVGYDTHGKAGLENKENIKLTTSHDVMFTQLYNEVTQKKNKGDNIITTLDYDIQKVAYEGLGKFDGAVIVIQPSTGKVLSIVSKPDFNPNLIDENWKQLISSTDSVLYNRATQGKYTPGSVFKIFTTLEYYNENKSTYKDFKYRCRGGEAASNGYILHDAGNEKHGLVNLKTAFAESCNSAYAHIAKSLDAKGFTALCDSLLFGKDLPLNLETSKSKFSFNDNDSDFIKMSTGIGQGKTLVSPLHMALVACAIDNNGILMKPYLVDKVQNANGDTISETKPKKYKELLEQNQSGIMQEYMEEVVKEGTATRLKGQSYKCFGKTGTAQIADSDDTTNAWFVGYGKKEGYEDIAVAVVVEKSGYGSKYAIPVAKKIFDKYFNTKN</sequence>
<keyword evidence="1" id="KW-0812">Transmembrane</keyword>
<gene>
    <name evidence="4" type="ORF">SAMN02910414_00309</name>
</gene>
<dbReference type="InterPro" id="IPR050515">
    <property type="entry name" value="Beta-lactam/transpept"/>
</dbReference>
<keyword evidence="1" id="KW-1133">Transmembrane helix</keyword>
<accession>A0A1H3FN39</accession>
<evidence type="ECO:0000256" key="1">
    <source>
        <dbReference type="SAM" id="Phobius"/>
    </source>
</evidence>
<dbReference type="SUPFAM" id="SSF56601">
    <property type="entry name" value="beta-lactamase/transpeptidase-like"/>
    <property type="match status" value="1"/>
</dbReference>
<dbReference type="Pfam" id="PF21922">
    <property type="entry name" value="PBP_dimer_2"/>
    <property type="match status" value="1"/>
</dbReference>
<dbReference type="Gene3D" id="3.90.1310.10">
    <property type="entry name" value="Penicillin-binding protein 2a (Domain 2)"/>
    <property type="match status" value="1"/>
</dbReference>
<dbReference type="PANTHER" id="PTHR30627">
    <property type="entry name" value="PEPTIDOGLYCAN D,D-TRANSPEPTIDASE"/>
    <property type="match status" value="1"/>
</dbReference>
<evidence type="ECO:0000313" key="5">
    <source>
        <dbReference type="Proteomes" id="UP000183918"/>
    </source>
</evidence>
<feature type="transmembrane region" description="Helical" evidence="1">
    <location>
        <begin position="40"/>
        <end position="59"/>
    </location>
</feature>
<dbReference type="InterPro" id="IPR012338">
    <property type="entry name" value="Beta-lactam/transpept-like"/>
</dbReference>
<dbReference type="EMBL" id="FNPG01000005">
    <property type="protein sequence ID" value="SDX92295.1"/>
    <property type="molecule type" value="Genomic_DNA"/>
</dbReference>
<keyword evidence="4" id="KW-0808">Transferase</keyword>
<dbReference type="RefSeq" id="WP_242871408.1">
    <property type="nucleotide sequence ID" value="NZ_FNPG01000005.1"/>
</dbReference>
<evidence type="ECO:0000313" key="4">
    <source>
        <dbReference type="EMBL" id="SDX92295.1"/>
    </source>
</evidence>
<evidence type="ECO:0000259" key="2">
    <source>
        <dbReference type="Pfam" id="PF00905"/>
    </source>
</evidence>
<dbReference type="AlphaFoldDB" id="A0A1H3FN39"/>
<organism evidence="4 5">
    <name type="scientific">Lachnobacterium bovis DSM 14045</name>
    <dbReference type="NCBI Taxonomy" id="1122142"/>
    <lineage>
        <taxon>Bacteria</taxon>
        <taxon>Bacillati</taxon>
        <taxon>Bacillota</taxon>
        <taxon>Clostridia</taxon>
        <taxon>Lachnospirales</taxon>
        <taxon>Lachnospiraceae</taxon>
        <taxon>Lachnobacterium</taxon>
    </lineage>
</organism>
<dbReference type="Proteomes" id="UP000183918">
    <property type="component" value="Unassembled WGS sequence"/>
</dbReference>
<dbReference type="Pfam" id="PF00905">
    <property type="entry name" value="Transpeptidase"/>
    <property type="match status" value="1"/>
</dbReference>
<protein>
    <submittedName>
        <fullName evidence="4">Peptidoglycan glycosyltransferase</fullName>
    </submittedName>
</protein>
<dbReference type="STRING" id="1122142.SAMN02910414_00309"/>
<dbReference type="GO" id="GO:0008658">
    <property type="term" value="F:penicillin binding"/>
    <property type="evidence" value="ECO:0007669"/>
    <property type="project" value="InterPro"/>
</dbReference>
<dbReference type="Gene3D" id="3.40.710.10">
    <property type="entry name" value="DD-peptidase/beta-lactamase superfamily"/>
    <property type="match status" value="1"/>
</dbReference>
<evidence type="ECO:0000259" key="3">
    <source>
        <dbReference type="Pfam" id="PF21922"/>
    </source>
</evidence>
<name>A0A1H3FN39_9FIRM</name>
<feature type="domain" description="Penicillin-binding protein transpeptidase" evidence="2">
    <location>
        <begin position="185"/>
        <end position="494"/>
    </location>
</feature>
<dbReference type="PANTHER" id="PTHR30627:SF24">
    <property type="entry name" value="PENICILLIN-BINDING PROTEIN 4B"/>
    <property type="match status" value="1"/>
</dbReference>
<proteinExistence type="predicted"/>
<dbReference type="GO" id="GO:0005886">
    <property type="term" value="C:plasma membrane"/>
    <property type="evidence" value="ECO:0007669"/>
    <property type="project" value="TreeGrafter"/>
</dbReference>